<name>A0A1Q6F482_9BACT</name>
<sequence length="191" mass="21955">MTSELHPLEPFLPVGARLLMLGSFPPQRVRWSMDFFYPNLQNDMWRIVGLVFFGDKGYFLTPDAKRFDKERIVRFCEEKGLALYDTAEEIIRLKNNASDNFLQVVREVDLAQLLALIPECRAIVTTGQKATDVIVRLAGCAEPPVGESVEFAYADRTLRLYRMPSSSRAYPKPVEWKADYYRRMFAACGML</sequence>
<dbReference type="RefSeq" id="WP_278339414.1">
    <property type="nucleotide sequence ID" value="NZ_BAAFLA010000022.1"/>
</dbReference>
<accession>A0A1Q6F482</accession>
<protein>
    <submittedName>
        <fullName evidence="1">DNA glycosylase</fullName>
    </submittedName>
</protein>
<evidence type="ECO:0000313" key="1">
    <source>
        <dbReference type="EMBL" id="OKY93598.1"/>
    </source>
</evidence>
<dbReference type="STRING" id="28117.BHV66_08040"/>
<dbReference type="AlphaFoldDB" id="A0A1Q6F482"/>
<comment type="caution">
    <text evidence="1">The sequence shown here is derived from an EMBL/GenBank/DDBJ whole genome shotgun (WGS) entry which is preliminary data.</text>
</comment>
<dbReference type="InterPro" id="IPR036895">
    <property type="entry name" value="Uracil-DNA_glycosylase-like_sf"/>
</dbReference>
<dbReference type="SUPFAM" id="SSF52141">
    <property type="entry name" value="Uracil-DNA glycosylase-like"/>
    <property type="match status" value="1"/>
</dbReference>
<reference evidence="1 2" key="1">
    <citation type="journal article" date="2016" name="Nat. Biotechnol.">
        <title>Measurement of bacterial replication rates in microbial communities.</title>
        <authorList>
            <person name="Brown C.T."/>
            <person name="Olm M.R."/>
            <person name="Thomas B.C."/>
            <person name="Banfield J.F."/>
        </authorList>
    </citation>
    <scope>NUCLEOTIDE SEQUENCE [LARGE SCALE GENOMIC DNA]</scope>
    <source>
        <strain evidence="1">CAG:67_53_122</strain>
    </source>
</reference>
<dbReference type="Gene3D" id="3.40.470.10">
    <property type="entry name" value="Uracil-DNA glycosylase-like domain"/>
    <property type="match status" value="1"/>
</dbReference>
<proteinExistence type="predicted"/>
<organism evidence="1 2">
    <name type="scientific">Alistipes putredinis</name>
    <dbReference type="NCBI Taxonomy" id="28117"/>
    <lineage>
        <taxon>Bacteria</taxon>
        <taxon>Pseudomonadati</taxon>
        <taxon>Bacteroidota</taxon>
        <taxon>Bacteroidia</taxon>
        <taxon>Bacteroidales</taxon>
        <taxon>Rikenellaceae</taxon>
        <taxon>Alistipes</taxon>
    </lineage>
</organism>
<dbReference type="Proteomes" id="UP000187417">
    <property type="component" value="Unassembled WGS sequence"/>
</dbReference>
<dbReference type="EMBL" id="MNQH01000033">
    <property type="protein sequence ID" value="OKY93598.1"/>
    <property type="molecule type" value="Genomic_DNA"/>
</dbReference>
<gene>
    <name evidence="1" type="ORF">BHV66_08040</name>
</gene>
<evidence type="ECO:0000313" key="2">
    <source>
        <dbReference type="Proteomes" id="UP000187417"/>
    </source>
</evidence>